<keyword evidence="2" id="KW-0812">Transmembrane</keyword>
<feature type="transmembrane region" description="Helical" evidence="2">
    <location>
        <begin position="180"/>
        <end position="204"/>
    </location>
</feature>
<dbReference type="AlphaFoldDB" id="A0A2T4B344"/>
<reference evidence="4" key="1">
    <citation type="submission" date="2016-07" db="EMBL/GenBank/DDBJ databases">
        <title>Multiple horizontal gene transfer events from other fungi enriched the ability of initially mycotrophic Trichoderma (Ascomycota) to feed on dead plant biomass.</title>
        <authorList>
            <consortium name="DOE Joint Genome Institute"/>
            <person name="Atanasova L."/>
            <person name="Chenthamara K."/>
            <person name="Zhang J."/>
            <person name="Grujic M."/>
            <person name="Henrissat B."/>
            <person name="Kuo A."/>
            <person name="Aerts A."/>
            <person name="Salamov A."/>
            <person name="Lipzen A."/>
            <person name="Labutti K."/>
            <person name="Barry K."/>
            <person name="Miao Y."/>
            <person name="Rahimi M.J."/>
            <person name="Shen Q."/>
            <person name="Grigoriev I.V."/>
            <person name="Kubicek C.P."/>
            <person name="Druzhinina I.S."/>
        </authorList>
    </citation>
    <scope>NUCLEOTIDE SEQUENCE [LARGE SCALE GENOMIC DNA]</scope>
    <source>
        <strain evidence="4">TUCIM 6016</strain>
    </source>
</reference>
<evidence type="ECO:0000256" key="1">
    <source>
        <dbReference type="SAM" id="MobiDB-lite"/>
    </source>
</evidence>
<keyword evidence="2" id="KW-0472">Membrane</keyword>
<gene>
    <name evidence="3" type="ORF">BBK36DRAFT_1180260</name>
</gene>
<evidence type="ECO:0000256" key="2">
    <source>
        <dbReference type="SAM" id="Phobius"/>
    </source>
</evidence>
<dbReference type="OrthoDB" id="4759647at2759"/>
<accession>A0A2T4B344</accession>
<proteinExistence type="predicted"/>
<keyword evidence="2" id="KW-1133">Transmembrane helix</keyword>
<feature type="region of interest" description="Disordered" evidence="1">
    <location>
        <begin position="32"/>
        <end position="86"/>
    </location>
</feature>
<protein>
    <submittedName>
        <fullName evidence="3">Uncharacterized protein</fullName>
    </submittedName>
</protein>
<organism evidence="3 4">
    <name type="scientific">Trichoderma citrinoviride</name>
    <dbReference type="NCBI Taxonomy" id="58853"/>
    <lineage>
        <taxon>Eukaryota</taxon>
        <taxon>Fungi</taxon>
        <taxon>Dikarya</taxon>
        <taxon>Ascomycota</taxon>
        <taxon>Pezizomycotina</taxon>
        <taxon>Sordariomycetes</taxon>
        <taxon>Hypocreomycetidae</taxon>
        <taxon>Hypocreales</taxon>
        <taxon>Hypocreaceae</taxon>
        <taxon>Trichoderma</taxon>
    </lineage>
</organism>
<dbReference type="EMBL" id="KZ680218">
    <property type="protein sequence ID" value="PTB63747.1"/>
    <property type="molecule type" value="Genomic_DNA"/>
</dbReference>
<evidence type="ECO:0000313" key="4">
    <source>
        <dbReference type="Proteomes" id="UP000241546"/>
    </source>
</evidence>
<sequence>MAALQETGQGHEMSDLAPIVVRCHSPFRPMGRSFRPRPLAPIPELPGSSQANSSSSSGGSLAPTTITITGGLPTPSPTPPPEPAPSTTCYVCLAHKEPGLLLRGDPTDPRFPLASRCLDCVDKSPAGLDVGRRYELVSGEELWVCRWCGGAEALAPGWDGVEFHQGRCRREHARALWDHWWTAAVQWVLLCVLGALCFGFFGMVEAVKEDVFVLFLATAFAFVFGFLRSRGGKVYQLPLLMEVNRLTVLAGMLYYVVRAASPDPSIPMEAAASEDAPIDEALEDGSFPVSPNAAAAAILLIAWLLGLRRGGGAGYGVG</sequence>
<dbReference type="RefSeq" id="XP_024747067.1">
    <property type="nucleotide sequence ID" value="XM_024896206.1"/>
</dbReference>
<keyword evidence="4" id="KW-1185">Reference proteome</keyword>
<dbReference type="GeneID" id="36604324"/>
<feature type="transmembrane region" description="Helical" evidence="2">
    <location>
        <begin position="289"/>
        <end position="307"/>
    </location>
</feature>
<feature type="compositionally biased region" description="Low complexity" evidence="1">
    <location>
        <begin position="47"/>
        <end position="73"/>
    </location>
</feature>
<dbReference type="Proteomes" id="UP000241546">
    <property type="component" value="Unassembled WGS sequence"/>
</dbReference>
<feature type="transmembrane region" description="Helical" evidence="2">
    <location>
        <begin position="210"/>
        <end position="227"/>
    </location>
</feature>
<evidence type="ECO:0000313" key="3">
    <source>
        <dbReference type="EMBL" id="PTB63747.1"/>
    </source>
</evidence>
<name>A0A2T4B344_9HYPO</name>
<feature type="compositionally biased region" description="Pro residues" evidence="1">
    <location>
        <begin position="74"/>
        <end position="84"/>
    </location>
</feature>